<proteinExistence type="predicted"/>
<feature type="compositionally biased region" description="Low complexity" evidence="1">
    <location>
        <begin position="92"/>
        <end position="107"/>
    </location>
</feature>
<feature type="domain" description="CRIB" evidence="2">
    <location>
        <begin position="219"/>
        <end position="232"/>
    </location>
</feature>
<feature type="compositionally biased region" description="Low complexity" evidence="1">
    <location>
        <begin position="276"/>
        <end position="285"/>
    </location>
</feature>
<name>A0AAN7BR35_9PEZI</name>
<feature type="compositionally biased region" description="Polar residues" evidence="1">
    <location>
        <begin position="722"/>
        <end position="741"/>
    </location>
</feature>
<evidence type="ECO:0000313" key="3">
    <source>
        <dbReference type="EMBL" id="KAK4227954.1"/>
    </source>
</evidence>
<feature type="compositionally biased region" description="Basic and acidic residues" evidence="1">
    <location>
        <begin position="364"/>
        <end position="373"/>
    </location>
</feature>
<feature type="region of interest" description="Disordered" evidence="1">
    <location>
        <begin position="325"/>
        <end position="376"/>
    </location>
</feature>
<feature type="compositionally biased region" description="Basic and acidic residues" evidence="1">
    <location>
        <begin position="110"/>
        <end position="120"/>
    </location>
</feature>
<feature type="region of interest" description="Disordered" evidence="1">
    <location>
        <begin position="13"/>
        <end position="33"/>
    </location>
</feature>
<feature type="region of interest" description="Disordered" evidence="1">
    <location>
        <begin position="276"/>
        <end position="297"/>
    </location>
</feature>
<accession>A0AAN7BR35</accession>
<dbReference type="InterPro" id="IPR000095">
    <property type="entry name" value="CRIB_dom"/>
</dbReference>
<feature type="region of interest" description="Disordered" evidence="1">
    <location>
        <begin position="719"/>
        <end position="845"/>
    </location>
</feature>
<dbReference type="AlphaFoldDB" id="A0AAN7BR35"/>
<keyword evidence="4" id="KW-1185">Reference proteome</keyword>
<dbReference type="EMBL" id="MU865325">
    <property type="protein sequence ID" value="KAK4227954.1"/>
    <property type="molecule type" value="Genomic_DNA"/>
</dbReference>
<dbReference type="PROSITE" id="PS50108">
    <property type="entry name" value="CRIB"/>
    <property type="match status" value="1"/>
</dbReference>
<feature type="compositionally biased region" description="Polar residues" evidence="1">
    <location>
        <begin position="808"/>
        <end position="824"/>
    </location>
</feature>
<feature type="compositionally biased region" description="Polar residues" evidence="1">
    <location>
        <begin position="203"/>
        <end position="212"/>
    </location>
</feature>
<reference evidence="3" key="2">
    <citation type="submission" date="2023-05" db="EMBL/GenBank/DDBJ databases">
        <authorList>
            <consortium name="Lawrence Berkeley National Laboratory"/>
            <person name="Steindorff A."/>
            <person name="Hensen N."/>
            <person name="Bonometti L."/>
            <person name="Westerberg I."/>
            <person name="Brannstrom I.O."/>
            <person name="Guillou S."/>
            <person name="Cros-Aarteil S."/>
            <person name="Calhoun S."/>
            <person name="Haridas S."/>
            <person name="Kuo A."/>
            <person name="Mondo S."/>
            <person name="Pangilinan J."/>
            <person name="Riley R."/>
            <person name="Labutti K."/>
            <person name="Andreopoulos B."/>
            <person name="Lipzen A."/>
            <person name="Chen C."/>
            <person name="Yanf M."/>
            <person name="Daum C."/>
            <person name="Ng V."/>
            <person name="Clum A."/>
            <person name="Ohm R."/>
            <person name="Martin F."/>
            <person name="Silar P."/>
            <person name="Natvig D."/>
            <person name="Lalanne C."/>
            <person name="Gautier V."/>
            <person name="Ament-Velasquez S.L."/>
            <person name="Kruys A."/>
            <person name="Hutchinson M.I."/>
            <person name="Powell A.J."/>
            <person name="Barry K."/>
            <person name="Miller A.N."/>
            <person name="Grigoriev I.V."/>
            <person name="Debuchy R."/>
            <person name="Gladieux P."/>
            <person name="Thoren M.H."/>
            <person name="Johannesson H."/>
        </authorList>
    </citation>
    <scope>NUCLEOTIDE SEQUENCE</scope>
    <source>
        <strain evidence="3">CBS 990.96</strain>
    </source>
</reference>
<gene>
    <name evidence="3" type="ORF">QBC38DRAFT_175520</name>
</gene>
<evidence type="ECO:0000256" key="1">
    <source>
        <dbReference type="SAM" id="MobiDB-lite"/>
    </source>
</evidence>
<reference evidence="3" key="1">
    <citation type="journal article" date="2023" name="Mol. Phylogenet. Evol.">
        <title>Genome-scale phylogeny and comparative genomics of the fungal order Sordariales.</title>
        <authorList>
            <person name="Hensen N."/>
            <person name="Bonometti L."/>
            <person name="Westerberg I."/>
            <person name="Brannstrom I.O."/>
            <person name="Guillou S."/>
            <person name="Cros-Aarteil S."/>
            <person name="Calhoun S."/>
            <person name="Haridas S."/>
            <person name="Kuo A."/>
            <person name="Mondo S."/>
            <person name="Pangilinan J."/>
            <person name="Riley R."/>
            <person name="LaButti K."/>
            <person name="Andreopoulos B."/>
            <person name="Lipzen A."/>
            <person name="Chen C."/>
            <person name="Yan M."/>
            <person name="Daum C."/>
            <person name="Ng V."/>
            <person name="Clum A."/>
            <person name="Steindorff A."/>
            <person name="Ohm R.A."/>
            <person name="Martin F."/>
            <person name="Silar P."/>
            <person name="Natvig D.O."/>
            <person name="Lalanne C."/>
            <person name="Gautier V."/>
            <person name="Ament-Velasquez S.L."/>
            <person name="Kruys A."/>
            <person name="Hutchinson M.I."/>
            <person name="Powell A.J."/>
            <person name="Barry K."/>
            <person name="Miller A.N."/>
            <person name="Grigoriev I.V."/>
            <person name="Debuchy R."/>
            <person name="Gladieux P."/>
            <person name="Hiltunen Thoren M."/>
            <person name="Johannesson H."/>
        </authorList>
    </citation>
    <scope>NUCLEOTIDE SEQUENCE</scope>
    <source>
        <strain evidence="3">CBS 990.96</strain>
    </source>
</reference>
<evidence type="ECO:0000259" key="2">
    <source>
        <dbReference type="PROSITE" id="PS50108"/>
    </source>
</evidence>
<evidence type="ECO:0000313" key="4">
    <source>
        <dbReference type="Proteomes" id="UP001301958"/>
    </source>
</evidence>
<organism evidence="3 4">
    <name type="scientific">Podospora fimiseda</name>
    <dbReference type="NCBI Taxonomy" id="252190"/>
    <lineage>
        <taxon>Eukaryota</taxon>
        <taxon>Fungi</taxon>
        <taxon>Dikarya</taxon>
        <taxon>Ascomycota</taxon>
        <taxon>Pezizomycotina</taxon>
        <taxon>Sordariomycetes</taxon>
        <taxon>Sordariomycetidae</taxon>
        <taxon>Sordariales</taxon>
        <taxon>Podosporaceae</taxon>
        <taxon>Podospora</taxon>
    </lineage>
</organism>
<protein>
    <recommendedName>
        <fullName evidence="2">CRIB domain-containing protein</fullName>
    </recommendedName>
</protein>
<feature type="region of interest" description="Disordered" evidence="1">
    <location>
        <begin position="58"/>
        <end position="236"/>
    </location>
</feature>
<comment type="caution">
    <text evidence="3">The sequence shown here is derived from an EMBL/GenBank/DDBJ whole genome shotgun (WGS) entry which is preliminary data.</text>
</comment>
<dbReference type="Proteomes" id="UP001301958">
    <property type="component" value="Unassembled WGS sequence"/>
</dbReference>
<sequence length="845" mass="93239">MQMWAVSNLPVYTVEKKHKSKNPGPSSLSAENLPFPAHVAPAAADVANYDVSDDIDGLLEPALEAPPSPESIRAMSKQMQRASAREKHHSHTTSSSGSASLRSLTSADRPSWENPHDGRSLSRKSSGRSTSSSMPSKDRPESAQFFGKSLFNRRGRMRRESSAQSSAASSLYGGDQSEPVPPPPTSVPTRDSTIPSLFRLRRNTNQESNSSEAKGKFQISGPYNFQHVTHTQKDSLPDLQRANRTALASEFSQVRASQTPVNGALRGIKADDLNFNDFAPDDNNPCPWEEQDKRTLSTQPIIKNTLTRPPSGIVKLSPRRLLKRSQSQEVISLVPPPRPPRSPIEQSSMNFPPVPPRVSSRMSSRHERLDSIDRSQMNTAFRYPQPFSMASDAGSPPPTSYGYVPGPDMDVILEQPYSPITSPPVDDPNWPLPCTSSNASQSNLPNVPEEDETTFVHKKSRASIASNSSLRGSQSVPMLRAFAFPKNDDDLDRRCSEASDTLGRMDMVEMQRALEEALNENAEGLSRASWEDDIDYCYDHAAEADCDYEWNRPSLEFSRDCDSATPVEEKGRRLRSCEVSPAMLSPGRFDVPALSPVSRLSSSTAHEAITPTVLSNPKASNFSLPTVDSKQYLHVRKPSDASSFKESHGFTLSPSLLIPMDYQQQMLAYEDDDGETTEFSFPQFNDSAISVMSSANHLRYRGSASTTATIESIHSAFDKHNSTTSSSTDFTRLTESTSSLDADNYPLKPEPLQRFPSFDSNPTVMPTLPESGEQSRPTTGRRREFRSRGSESNLLQMAADEPWPGKVKNSSQTKRARARTTSLSTPPPPNQYTLFPSKQLMGNKI</sequence>